<name>A0ABW5JMK6_9BACT</name>
<keyword evidence="1" id="KW-0812">Transmembrane</keyword>
<feature type="transmembrane region" description="Helical" evidence="1">
    <location>
        <begin position="12"/>
        <end position="34"/>
    </location>
</feature>
<protein>
    <submittedName>
        <fullName evidence="2">AtpZ/AtpI family protein</fullName>
    </submittedName>
</protein>
<dbReference type="Pfam" id="PF09527">
    <property type="entry name" value="ATPase_gene1"/>
    <property type="match status" value="1"/>
</dbReference>
<feature type="transmembrane region" description="Helical" evidence="1">
    <location>
        <begin position="40"/>
        <end position="61"/>
    </location>
</feature>
<proteinExistence type="predicted"/>
<dbReference type="Proteomes" id="UP001597460">
    <property type="component" value="Unassembled WGS sequence"/>
</dbReference>
<accession>A0ABW5JMK6</accession>
<evidence type="ECO:0000256" key="1">
    <source>
        <dbReference type="SAM" id="Phobius"/>
    </source>
</evidence>
<keyword evidence="1" id="KW-0472">Membrane</keyword>
<dbReference type="EMBL" id="JBHULI010000025">
    <property type="protein sequence ID" value="MFD2533375.1"/>
    <property type="molecule type" value="Genomic_DNA"/>
</dbReference>
<dbReference type="RefSeq" id="WP_390303558.1">
    <property type="nucleotide sequence ID" value="NZ_JBHULI010000025.1"/>
</dbReference>
<evidence type="ECO:0000313" key="2">
    <source>
        <dbReference type="EMBL" id="MFD2533375.1"/>
    </source>
</evidence>
<keyword evidence="3" id="KW-1185">Reference proteome</keyword>
<organism evidence="2 3">
    <name type="scientific">Gracilimonas halophila</name>
    <dbReference type="NCBI Taxonomy" id="1834464"/>
    <lineage>
        <taxon>Bacteria</taxon>
        <taxon>Pseudomonadati</taxon>
        <taxon>Balneolota</taxon>
        <taxon>Balneolia</taxon>
        <taxon>Balneolales</taxon>
        <taxon>Balneolaceae</taxon>
        <taxon>Gracilimonas</taxon>
    </lineage>
</organism>
<evidence type="ECO:0000313" key="3">
    <source>
        <dbReference type="Proteomes" id="UP001597460"/>
    </source>
</evidence>
<gene>
    <name evidence="2" type="ORF">ACFSVN_13045</name>
</gene>
<sequence>MTRNGLPKKYAEYLGLGAEIAASLAIPILTGYFLDDFFETSPVFILAGVFFAMVAFGLMIARINSKLNRRDNGKTK</sequence>
<comment type="caution">
    <text evidence="2">The sequence shown here is derived from an EMBL/GenBank/DDBJ whole genome shotgun (WGS) entry which is preliminary data.</text>
</comment>
<reference evidence="3" key="1">
    <citation type="journal article" date="2019" name="Int. J. Syst. Evol. Microbiol.">
        <title>The Global Catalogue of Microorganisms (GCM) 10K type strain sequencing project: providing services to taxonomists for standard genome sequencing and annotation.</title>
        <authorList>
            <consortium name="The Broad Institute Genomics Platform"/>
            <consortium name="The Broad Institute Genome Sequencing Center for Infectious Disease"/>
            <person name="Wu L."/>
            <person name="Ma J."/>
        </authorList>
    </citation>
    <scope>NUCLEOTIDE SEQUENCE [LARGE SCALE GENOMIC DNA]</scope>
    <source>
        <strain evidence="3">KCTC 52042</strain>
    </source>
</reference>
<keyword evidence="1" id="KW-1133">Transmembrane helix</keyword>
<dbReference type="InterPro" id="IPR032820">
    <property type="entry name" value="ATPase_put"/>
</dbReference>